<keyword evidence="14" id="KW-0804">Transcription</keyword>
<feature type="region of interest" description="Disordered" evidence="19">
    <location>
        <begin position="290"/>
        <end position="572"/>
    </location>
</feature>
<evidence type="ECO:0000256" key="13">
    <source>
        <dbReference type="ARBA" id="ARBA00023125"/>
    </source>
</evidence>
<comment type="catalytic activity">
    <reaction evidence="17">
        <text>L-threonine + hydrogencarbonate + ATP = L-threonylcarbamoyladenylate + diphosphate + H2O</text>
        <dbReference type="Rhea" id="RHEA:36407"/>
        <dbReference type="ChEBI" id="CHEBI:15377"/>
        <dbReference type="ChEBI" id="CHEBI:17544"/>
        <dbReference type="ChEBI" id="CHEBI:30616"/>
        <dbReference type="ChEBI" id="CHEBI:33019"/>
        <dbReference type="ChEBI" id="CHEBI:57926"/>
        <dbReference type="ChEBI" id="CHEBI:73682"/>
        <dbReference type="EC" id="2.7.7.87"/>
    </reaction>
</comment>
<keyword evidence="13" id="KW-0238">DNA-binding</keyword>
<feature type="compositionally biased region" description="Acidic residues" evidence="19">
    <location>
        <begin position="302"/>
        <end position="312"/>
    </location>
</feature>
<keyword evidence="12" id="KW-0805">Transcription regulation</keyword>
<protein>
    <recommendedName>
        <fullName evidence="5">Threonylcarbamoyl-AMP synthase</fullName>
        <ecNumber evidence="4">2.7.7.87</ecNumber>
    </recommendedName>
    <alternativeName>
        <fullName evidence="16">L-threonylcarbamoyladenylate synthase</fullName>
    </alternativeName>
</protein>
<dbReference type="GO" id="GO:0005524">
    <property type="term" value="F:ATP binding"/>
    <property type="evidence" value="ECO:0007669"/>
    <property type="project" value="UniProtKB-KW"/>
</dbReference>
<keyword evidence="8" id="KW-0819">tRNA processing</keyword>
<feature type="compositionally biased region" description="Polar residues" evidence="19">
    <location>
        <begin position="551"/>
        <end position="560"/>
    </location>
</feature>
<dbReference type="GO" id="GO:0005634">
    <property type="term" value="C:nucleus"/>
    <property type="evidence" value="ECO:0007669"/>
    <property type="project" value="UniProtKB-SubCell"/>
</dbReference>
<dbReference type="OrthoDB" id="412787at2759"/>
<keyword evidence="22" id="KW-1185">Reference proteome</keyword>
<keyword evidence="10" id="KW-0547">Nucleotide-binding</keyword>
<gene>
    <name evidence="21" type="ORF">BOTBODRAFT_145126</name>
</gene>
<evidence type="ECO:0000256" key="7">
    <source>
        <dbReference type="ARBA" id="ARBA00022679"/>
    </source>
</evidence>
<evidence type="ECO:0000256" key="2">
    <source>
        <dbReference type="ARBA" id="ARBA00004496"/>
    </source>
</evidence>
<dbReference type="Gene3D" id="3.90.870.10">
    <property type="entry name" value="DHBP synthase"/>
    <property type="match status" value="1"/>
</dbReference>
<evidence type="ECO:0000256" key="6">
    <source>
        <dbReference type="ARBA" id="ARBA00022490"/>
    </source>
</evidence>
<keyword evidence="15" id="KW-0539">Nucleus</keyword>
<dbReference type="GO" id="GO:0061710">
    <property type="term" value="F:L-threonylcarbamoyladenylate synthase"/>
    <property type="evidence" value="ECO:0007669"/>
    <property type="project" value="UniProtKB-EC"/>
</dbReference>
<dbReference type="GO" id="GO:0005737">
    <property type="term" value="C:cytoplasm"/>
    <property type="evidence" value="ECO:0007669"/>
    <property type="project" value="UniProtKB-SubCell"/>
</dbReference>
<evidence type="ECO:0000256" key="18">
    <source>
        <dbReference type="ARBA" id="ARBA00056339"/>
    </source>
</evidence>
<dbReference type="STRING" id="930990.A0A067MHY2"/>
<evidence type="ECO:0000259" key="20">
    <source>
        <dbReference type="PROSITE" id="PS51163"/>
    </source>
</evidence>
<feature type="region of interest" description="Disordered" evidence="19">
    <location>
        <begin position="1"/>
        <end position="47"/>
    </location>
</feature>
<evidence type="ECO:0000256" key="19">
    <source>
        <dbReference type="SAM" id="MobiDB-lite"/>
    </source>
</evidence>
<evidence type="ECO:0000256" key="3">
    <source>
        <dbReference type="ARBA" id="ARBA00007663"/>
    </source>
</evidence>
<feature type="compositionally biased region" description="Polar residues" evidence="19">
    <location>
        <begin position="473"/>
        <end position="488"/>
    </location>
</feature>
<dbReference type="InParanoid" id="A0A067MHY2"/>
<dbReference type="HOGENOM" id="CLU_280883_0_0_1"/>
<reference evidence="22" key="1">
    <citation type="journal article" date="2014" name="Proc. Natl. Acad. Sci. U.S.A.">
        <title>Extensive sampling of basidiomycete genomes demonstrates inadequacy of the white-rot/brown-rot paradigm for wood decay fungi.</title>
        <authorList>
            <person name="Riley R."/>
            <person name="Salamov A.A."/>
            <person name="Brown D.W."/>
            <person name="Nagy L.G."/>
            <person name="Floudas D."/>
            <person name="Held B.W."/>
            <person name="Levasseur A."/>
            <person name="Lombard V."/>
            <person name="Morin E."/>
            <person name="Otillar R."/>
            <person name="Lindquist E.A."/>
            <person name="Sun H."/>
            <person name="LaButti K.M."/>
            <person name="Schmutz J."/>
            <person name="Jabbour D."/>
            <person name="Luo H."/>
            <person name="Baker S.E."/>
            <person name="Pisabarro A.G."/>
            <person name="Walton J.D."/>
            <person name="Blanchette R.A."/>
            <person name="Henrissat B."/>
            <person name="Martin F."/>
            <person name="Cullen D."/>
            <person name="Hibbett D.S."/>
            <person name="Grigoriev I.V."/>
        </authorList>
    </citation>
    <scope>NUCLEOTIDE SEQUENCE [LARGE SCALE GENOMIC DNA]</scope>
    <source>
        <strain evidence="22">FD-172 SS1</strain>
    </source>
</reference>
<dbReference type="PROSITE" id="PS51163">
    <property type="entry name" value="YRDC"/>
    <property type="match status" value="1"/>
</dbReference>
<comment type="subcellular location">
    <subcellularLocation>
        <location evidence="2">Cytoplasm</location>
    </subcellularLocation>
    <subcellularLocation>
        <location evidence="1">Nucleus</location>
    </subcellularLocation>
</comment>
<feature type="compositionally biased region" description="Acidic residues" evidence="19">
    <location>
        <begin position="375"/>
        <end position="385"/>
    </location>
</feature>
<evidence type="ECO:0000256" key="16">
    <source>
        <dbReference type="ARBA" id="ARBA00029774"/>
    </source>
</evidence>
<dbReference type="Pfam" id="PF01300">
    <property type="entry name" value="Sua5_yciO_yrdC"/>
    <property type="match status" value="1"/>
</dbReference>
<dbReference type="EC" id="2.7.7.87" evidence="4"/>
<dbReference type="GO" id="GO:0003725">
    <property type="term" value="F:double-stranded RNA binding"/>
    <property type="evidence" value="ECO:0007669"/>
    <property type="project" value="InterPro"/>
</dbReference>
<evidence type="ECO:0000256" key="12">
    <source>
        <dbReference type="ARBA" id="ARBA00023015"/>
    </source>
</evidence>
<evidence type="ECO:0000256" key="15">
    <source>
        <dbReference type="ARBA" id="ARBA00023242"/>
    </source>
</evidence>
<dbReference type="GO" id="GO:0006450">
    <property type="term" value="P:regulation of translational fidelity"/>
    <property type="evidence" value="ECO:0007669"/>
    <property type="project" value="TreeGrafter"/>
</dbReference>
<feature type="compositionally biased region" description="Low complexity" evidence="19">
    <location>
        <begin position="445"/>
        <end position="463"/>
    </location>
</feature>
<dbReference type="InterPro" id="IPR005145">
    <property type="entry name" value="Sua5_C"/>
</dbReference>
<evidence type="ECO:0000313" key="21">
    <source>
        <dbReference type="EMBL" id="KDQ15353.1"/>
    </source>
</evidence>
<evidence type="ECO:0000313" key="22">
    <source>
        <dbReference type="Proteomes" id="UP000027195"/>
    </source>
</evidence>
<dbReference type="InterPro" id="IPR011039">
    <property type="entry name" value="TFIIF_interaction"/>
</dbReference>
<dbReference type="InterPro" id="IPR038385">
    <property type="entry name" value="Sua5/YwlC_C"/>
</dbReference>
<name>A0A067MHY2_BOTB1</name>
<dbReference type="GO" id="GO:0003677">
    <property type="term" value="F:DNA binding"/>
    <property type="evidence" value="ECO:0007669"/>
    <property type="project" value="UniProtKB-KW"/>
</dbReference>
<dbReference type="GO" id="GO:0000049">
    <property type="term" value="F:tRNA binding"/>
    <property type="evidence" value="ECO:0007669"/>
    <property type="project" value="TreeGrafter"/>
</dbReference>
<dbReference type="AlphaFoldDB" id="A0A067MHY2"/>
<dbReference type="Pfam" id="PF03481">
    <property type="entry name" value="Sua5_C"/>
    <property type="match status" value="1"/>
</dbReference>
<feature type="domain" description="YrdC-like" evidence="20">
    <location>
        <begin position="741"/>
        <end position="934"/>
    </location>
</feature>
<evidence type="ECO:0000256" key="17">
    <source>
        <dbReference type="ARBA" id="ARBA00048366"/>
    </source>
</evidence>
<dbReference type="NCBIfam" id="TIGR00057">
    <property type="entry name" value="L-threonylcarbamoyladenylate synthase"/>
    <property type="match status" value="1"/>
</dbReference>
<dbReference type="InterPro" id="IPR050156">
    <property type="entry name" value="TC-AMP_synthase_SUA5"/>
</dbReference>
<comment type="similarity">
    <text evidence="3">Belongs to the SUA5 family.</text>
</comment>
<accession>A0A067MHY2</accession>
<sequence length="1117" mass="120027">MGMITAESLMDRAGTRKTKVRVKVKSSTPSQPPADVKVEPKSETPQNEASLNFQEYHLVSGGSLPENFNIMRFKTLNRSPFNLSATSKPVKLNRKEPRGKAAAEESEAYPLLGNDGKPVIGQDGKPVMVVLVDGKEVTVAAAAEKKAKGGKDAGADAKGKGKPFQKKTKQVFKVADEIRQLRREERFPWVMEHDGPEPKWVGTLNDTKNEAWGLFVTDSQGFTFLPAHHFYDFVPSRSHVASMTSDEAEARFAKSQKNKSLSVQFQRHSGSAPSAATLATIHASSQTVSLPGRGKAVKTEQGDDGLFDDGDEDYVKKESGQEGDLDEMEYESHHADDEDGMEAEDDIEDDDTKELNERLKREYAIANKLRPTGVDDSDDEEEETLTGEGKKMRKALKKLDKDGAYDSDDDEKNPYNSSDSEEEEEEVKQEIGVRQQPTPPPKQGSTPTPSSSAPKPVAAAIPSHVAKGKSHSRASSTNPPSRASTPLPTTGAGAALVAQRAMSPRKVKPDPGAVGAGKSSDSRAGSPSANAKPVGGLPKPTSHKRKAPEGQGSTSPTSPTGGADSAGAARKKLKVVRTKTPPLLEIDSFQGILQVSEVVEHLRANPGIASSAFLSHFRKTQRLKDKRNKSLITNYIHRVAVVHKSEDETIRLAPKYLSAPCPPSHVHLYVAPSSSTGSALVRYCQSYVQHLKQLFWPPLPSNMSLPGVVPTSLLACDPSSIVFSQDIRSEALPAISSAETLASLKTAARHITELHLPVALPTETVYGLGADARHADAVGRIFSTKGRPADNPLIVHVSSIPMLHSLLPPSYTPSRTYQKLIDAFWPGPLTLLFPADPNLVPSIVTASHPTVAIRMPSHPVARALIALSNTPLAAPSANSSGKPSPTKAAHVMRDLGGKVGVVLDGGACEVGLESTVVDGLHADGDVRVLRPGGVTVEDIERVLADGLESGERVPRVLVHRRDYQDVEMEAAPTTPGMKYRHYAPSVPVVLLMTHVDPRKSDHAILEPLDAVLDSLLDSISGGHPIKLGALLHSDSPLAAALTAKSASSARSFTLHPFDLGLASDSSQTAQRLFDGLLTLDQQGVDMILIENVDEMREGLAVMNRVRKAAGQTRWVKI</sequence>
<evidence type="ECO:0000256" key="11">
    <source>
        <dbReference type="ARBA" id="ARBA00022840"/>
    </source>
</evidence>
<evidence type="ECO:0000256" key="9">
    <source>
        <dbReference type="ARBA" id="ARBA00022695"/>
    </source>
</evidence>
<dbReference type="InterPro" id="IPR017945">
    <property type="entry name" value="DHBP_synth_RibB-like_a/b_dom"/>
</dbReference>
<evidence type="ECO:0000256" key="4">
    <source>
        <dbReference type="ARBA" id="ARBA00012584"/>
    </source>
</evidence>
<organism evidence="21 22">
    <name type="scientific">Botryobasidium botryosum (strain FD-172 SS1)</name>
    <dbReference type="NCBI Taxonomy" id="930990"/>
    <lineage>
        <taxon>Eukaryota</taxon>
        <taxon>Fungi</taxon>
        <taxon>Dikarya</taxon>
        <taxon>Basidiomycota</taxon>
        <taxon>Agaricomycotina</taxon>
        <taxon>Agaricomycetes</taxon>
        <taxon>Cantharellales</taxon>
        <taxon>Botryobasidiaceae</taxon>
        <taxon>Botryobasidium</taxon>
    </lineage>
</organism>
<dbReference type="Gene3D" id="3.40.50.11030">
    <property type="entry name" value="Threonylcarbamoyl-AMP synthase, C-terminal domain"/>
    <property type="match status" value="1"/>
</dbReference>
<comment type="function">
    <text evidence="18">Required for the formation of a threonylcarbamoyl group on adenosine at position 37 (t(6)A37) in tRNAs that read codons beginning with adenine. Likely catalyzes the conversion of L-threonine, HCO(3)(-)/CO(2) and ATP to give threonylcarbamoyl-AMP (TC-AMP) as the acyladenylate intermediate, with the release of diphosphate. Required for normal translation, by ensuring translation fidelity at the level of codon recognition, appropriate translation initiation selection and maintenance of reading frame. Also involved in telomere replication. Binds to single-stranded telomeric (ssTG) DNA and positively regulates telomere length.</text>
</comment>
<dbReference type="GO" id="GO:0002949">
    <property type="term" value="P:tRNA threonylcarbamoyladenosine modification"/>
    <property type="evidence" value="ECO:0007669"/>
    <property type="project" value="UniProtKB-ARBA"/>
</dbReference>
<evidence type="ECO:0000256" key="5">
    <source>
        <dbReference type="ARBA" id="ARBA00015492"/>
    </source>
</evidence>
<keyword evidence="9" id="KW-0548">Nucleotidyltransferase</keyword>
<proteinExistence type="inferred from homology"/>
<feature type="compositionally biased region" description="Basic and acidic residues" evidence="19">
    <location>
        <begin position="353"/>
        <end position="363"/>
    </location>
</feature>
<dbReference type="PANTHER" id="PTHR17490:SF16">
    <property type="entry name" value="THREONYLCARBAMOYL-AMP SYNTHASE"/>
    <property type="match status" value="1"/>
</dbReference>
<keyword evidence="7" id="KW-0808">Transferase</keyword>
<evidence type="ECO:0000256" key="14">
    <source>
        <dbReference type="ARBA" id="ARBA00023163"/>
    </source>
</evidence>
<evidence type="ECO:0000256" key="10">
    <source>
        <dbReference type="ARBA" id="ARBA00022741"/>
    </source>
</evidence>
<dbReference type="FunFam" id="3.90.870.10:FF:000008">
    <property type="entry name" value="Threonylcarbamoyl-AMP synthase"/>
    <property type="match status" value="1"/>
</dbReference>
<dbReference type="Proteomes" id="UP000027195">
    <property type="component" value="Unassembled WGS sequence"/>
</dbReference>
<feature type="compositionally biased region" description="Basic residues" evidence="19">
    <location>
        <begin position="15"/>
        <end position="24"/>
    </location>
</feature>
<feature type="compositionally biased region" description="Acidic residues" evidence="19">
    <location>
        <begin position="337"/>
        <end position="352"/>
    </location>
</feature>
<keyword evidence="11" id="KW-0067">ATP-binding</keyword>
<dbReference type="SUPFAM" id="SSF55821">
    <property type="entry name" value="YrdC/RibB"/>
    <property type="match status" value="1"/>
</dbReference>
<evidence type="ECO:0000256" key="8">
    <source>
        <dbReference type="ARBA" id="ARBA00022694"/>
    </source>
</evidence>
<dbReference type="SUPFAM" id="SSF50916">
    <property type="entry name" value="Rap30/74 interaction domains"/>
    <property type="match status" value="1"/>
</dbReference>
<evidence type="ECO:0000256" key="1">
    <source>
        <dbReference type="ARBA" id="ARBA00004123"/>
    </source>
</evidence>
<dbReference type="GO" id="GO:0006367">
    <property type="term" value="P:transcription initiation at RNA polymerase II promoter"/>
    <property type="evidence" value="ECO:0007669"/>
    <property type="project" value="InterPro"/>
</dbReference>
<dbReference type="InterPro" id="IPR006070">
    <property type="entry name" value="Sua5-like_dom"/>
</dbReference>
<dbReference type="PANTHER" id="PTHR17490">
    <property type="entry name" value="SUA5"/>
    <property type="match status" value="1"/>
</dbReference>
<keyword evidence="6" id="KW-0963">Cytoplasm</keyword>
<dbReference type="EMBL" id="KL198032">
    <property type="protein sequence ID" value="KDQ15353.1"/>
    <property type="molecule type" value="Genomic_DNA"/>
</dbReference>